<gene>
    <name evidence="1" type="ORF">SAMN05421870_107217</name>
</gene>
<accession>A0A1H9U1U6</accession>
<dbReference type="RefSeq" id="WP_075001137.1">
    <property type="nucleotide sequence ID" value="NZ_FOGO01000007.1"/>
</dbReference>
<reference evidence="2" key="1">
    <citation type="submission" date="2016-10" db="EMBL/GenBank/DDBJ databases">
        <authorList>
            <person name="Varghese N."/>
            <person name="Submissions S."/>
        </authorList>
    </citation>
    <scope>NUCLEOTIDE SEQUENCE [LARGE SCALE GENOMIC DNA]</scope>
    <source>
        <strain evidence="2">CGMCC 4.6825</strain>
    </source>
</reference>
<organism evidence="1 2">
    <name type="scientific">Streptomyces qinglanensis</name>
    <dbReference type="NCBI Taxonomy" id="943816"/>
    <lineage>
        <taxon>Bacteria</taxon>
        <taxon>Bacillati</taxon>
        <taxon>Actinomycetota</taxon>
        <taxon>Actinomycetes</taxon>
        <taxon>Kitasatosporales</taxon>
        <taxon>Streptomycetaceae</taxon>
        <taxon>Streptomyces</taxon>
    </lineage>
</organism>
<dbReference type="Proteomes" id="UP000182841">
    <property type="component" value="Unassembled WGS sequence"/>
</dbReference>
<sequence>MTGISPQQLAAAIRGAAVEAGQTAPVVRGADWRLATVTTVNTDGTVDCDEIRARRLPSYPAPQTGDVIVVTRSSSGNWMAFGRLESTGAGWTSLTLASGYQWPGHGYSPAYLVQGRQVTFRGRVGPSSGTIANGSTIATIPTAIRPPAGVEVGFGVARDSSINPAVVRAEITDAGILRIYETTNQPSWIALDGITYWTI</sequence>
<proteinExistence type="predicted"/>
<keyword evidence="2" id="KW-1185">Reference proteome</keyword>
<evidence type="ECO:0000313" key="1">
    <source>
        <dbReference type="EMBL" id="SES03238.1"/>
    </source>
</evidence>
<protein>
    <submittedName>
        <fullName evidence="1">Uncharacterized protein</fullName>
    </submittedName>
</protein>
<dbReference type="AlphaFoldDB" id="A0A1H9U1U6"/>
<dbReference type="OrthoDB" id="4203346at2"/>
<name>A0A1H9U1U6_9ACTN</name>
<dbReference type="EMBL" id="FOGO01000007">
    <property type="protein sequence ID" value="SES03238.1"/>
    <property type="molecule type" value="Genomic_DNA"/>
</dbReference>
<evidence type="ECO:0000313" key="2">
    <source>
        <dbReference type="Proteomes" id="UP000182841"/>
    </source>
</evidence>